<evidence type="ECO:0000259" key="2">
    <source>
        <dbReference type="Pfam" id="PF02517"/>
    </source>
</evidence>
<keyword evidence="1" id="KW-1133">Transmembrane helix</keyword>
<keyword evidence="1" id="KW-0472">Membrane</keyword>
<accession>A0A1I0CND5</accession>
<dbReference type="AlphaFoldDB" id="A0A1I0CND5"/>
<keyword evidence="4" id="KW-1185">Reference proteome</keyword>
<sequence length="227" mass="26465">MKRKHALTIVILAVIHSILMVVIEQALKATYVPKTMAKVCLFLFVPLFFIRFIWKQRILDFLHLKAMDWKRLKGGFLLGIAAFIIVLLTFFLLKDFINLGGIIGDLKTRLHITQKTYMYVALYITFGNSLLEEFFFRGFIFLNLYQTNHKVFAYLFSSSLFALYHIAIFATWFTIWLILLALLGLFTIGIIFCWLNTKSNNFLNSWILHMLADIAVVSIGFYLFSVY</sequence>
<gene>
    <name evidence="3" type="ORF">SAMN05421676_103227</name>
</gene>
<evidence type="ECO:0000313" key="4">
    <source>
        <dbReference type="Proteomes" id="UP000199095"/>
    </source>
</evidence>
<proteinExistence type="predicted"/>
<name>A0A1I0CND5_9BACI</name>
<dbReference type="Pfam" id="PF02517">
    <property type="entry name" value="Rce1-like"/>
    <property type="match status" value="1"/>
</dbReference>
<keyword evidence="3" id="KW-0645">Protease</keyword>
<keyword evidence="1" id="KW-0812">Transmembrane</keyword>
<feature type="transmembrane region" description="Helical" evidence="1">
    <location>
        <begin position="75"/>
        <end position="97"/>
    </location>
</feature>
<feature type="transmembrane region" description="Helical" evidence="1">
    <location>
        <begin position="7"/>
        <end position="23"/>
    </location>
</feature>
<dbReference type="Proteomes" id="UP000199095">
    <property type="component" value="Unassembled WGS sequence"/>
</dbReference>
<evidence type="ECO:0000313" key="3">
    <source>
        <dbReference type="EMBL" id="SET21000.1"/>
    </source>
</evidence>
<dbReference type="RefSeq" id="WP_093132929.1">
    <property type="nucleotide sequence ID" value="NZ_FOHJ01000003.1"/>
</dbReference>
<feature type="transmembrane region" description="Helical" evidence="1">
    <location>
        <begin position="206"/>
        <end position="224"/>
    </location>
</feature>
<dbReference type="GO" id="GO:0080120">
    <property type="term" value="P:CAAX-box protein maturation"/>
    <property type="evidence" value="ECO:0007669"/>
    <property type="project" value="UniProtKB-ARBA"/>
</dbReference>
<feature type="transmembrane region" description="Helical" evidence="1">
    <location>
        <begin position="151"/>
        <end position="169"/>
    </location>
</feature>
<feature type="transmembrane region" description="Helical" evidence="1">
    <location>
        <begin position="117"/>
        <end position="139"/>
    </location>
</feature>
<dbReference type="GO" id="GO:0006508">
    <property type="term" value="P:proteolysis"/>
    <property type="evidence" value="ECO:0007669"/>
    <property type="project" value="UniProtKB-KW"/>
</dbReference>
<keyword evidence="3" id="KW-0378">Hydrolase</keyword>
<feature type="transmembrane region" description="Helical" evidence="1">
    <location>
        <begin position="35"/>
        <end position="54"/>
    </location>
</feature>
<dbReference type="STRING" id="237682.SAMN05421676_103227"/>
<dbReference type="OrthoDB" id="449657at2"/>
<reference evidence="4" key="1">
    <citation type="submission" date="2016-10" db="EMBL/GenBank/DDBJ databases">
        <authorList>
            <person name="Varghese N."/>
            <person name="Submissions S."/>
        </authorList>
    </citation>
    <scope>NUCLEOTIDE SEQUENCE [LARGE SCALE GENOMIC DNA]</scope>
    <source>
        <strain evidence="4">CGMCC 1.3566</strain>
    </source>
</reference>
<feature type="domain" description="CAAX prenyl protease 2/Lysostaphin resistance protein A-like" evidence="2">
    <location>
        <begin position="117"/>
        <end position="214"/>
    </location>
</feature>
<dbReference type="EMBL" id="FOHJ01000003">
    <property type="protein sequence ID" value="SET21000.1"/>
    <property type="molecule type" value="Genomic_DNA"/>
</dbReference>
<feature type="transmembrane region" description="Helical" evidence="1">
    <location>
        <begin position="175"/>
        <end position="194"/>
    </location>
</feature>
<dbReference type="GO" id="GO:0004175">
    <property type="term" value="F:endopeptidase activity"/>
    <property type="evidence" value="ECO:0007669"/>
    <property type="project" value="UniProtKB-ARBA"/>
</dbReference>
<protein>
    <submittedName>
        <fullName evidence="3">CAAX protease self-immunity</fullName>
    </submittedName>
</protein>
<evidence type="ECO:0000256" key="1">
    <source>
        <dbReference type="SAM" id="Phobius"/>
    </source>
</evidence>
<organism evidence="3 4">
    <name type="scientific">Salinibacillus kushneri</name>
    <dbReference type="NCBI Taxonomy" id="237682"/>
    <lineage>
        <taxon>Bacteria</taxon>
        <taxon>Bacillati</taxon>
        <taxon>Bacillota</taxon>
        <taxon>Bacilli</taxon>
        <taxon>Bacillales</taxon>
        <taxon>Bacillaceae</taxon>
        <taxon>Salinibacillus</taxon>
    </lineage>
</organism>
<dbReference type="InterPro" id="IPR003675">
    <property type="entry name" value="Rce1/LyrA-like_dom"/>
</dbReference>